<reference evidence="8 9" key="1">
    <citation type="journal article" date="2014" name="Nat. Commun.">
        <title>Multiple recent horizontal transfers of a large genomic region in cheese making fungi.</title>
        <authorList>
            <person name="Cheeseman K."/>
            <person name="Ropars J."/>
            <person name="Renault P."/>
            <person name="Dupont J."/>
            <person name="Gouzy J."/>
            <person name="Branca A."/>
            <person name="Abraham A.L."/>
            <person name="Ceppi M."/>
            <person name="Conseiller E."/>
            <person name="Debuchy R."/>
            <person name="Malagnac F."/>
            <person name="Goarin A."/>
            <person name="Silar P."/>
            <person name="Lacoste S."/>
            <person name="Sallet E."/>
            <person name="Bensimon A."/>
            <person name="Giraud T."/>
            <person name="Brygoo Y."/>
        </authorList>
    </citation>
    <scope>NUCLEOTIDE SEQUENCE [LARGE SCALE GENOMIC DNA]</scope>
    <source>
        <strain evidence="9">FM 013</strain>
    </source>
</reference>
<protein>
    <submittedName>
        <fullName evidence="8">GPCR, family 2-like</fullName>
    </submittedName>
</protein>
<feature type="transmembrane region" description="Helical" evidence="6">
    <location>
        <begin position="299"/>
        <end position="317"/>
    </location>
</feature>
<accession>A0A0G4PSA0</accession>
<dbReference type="PANTHER" id="PTHR23112:SF0">
    <property type="entry name" value="TRANSMEMBRANE PROTEIN 116"/>
    <property type="match status" value="1"/>
</dbReference>
<evidence type="ECO:0000256" key="3">
    <source>
        <dbReference type="ARBA" id="ARBA00022989"/>
    </source>
</evidence>
<feature type="transmembrane region" description="Helical" evidence="6">
    <location>
        <begin position="171"/>
        <end position="189"/>
    </location>
</feature>
<proteinExistence type="predicted"/>
<feature type="transmembrane region" description="Helical" evidence="6">
    <location>
        <begin position="141"/>
        <end position="159"/>
    </location>
</feature>
<feature type="transmembrane region" description="Helical" evidence="6">
    <location>
        <begin position="478"/>
        <end position="497"/>
    </location>
</feature>
<dbReference type="GO" id="GO:0007166">
    <property type="term" value="P:cell surface receptor signaling pathway"/>
    <property type="evidence" value="ECO:0007669"/>
    <property type="project" value="InterPro"/>
</dbReference>
<evidence type="ECO:0000256" key="2">
    <source>
        <dbReference type="ARBA" id="ARBA00022692"/>
    </source>
</evidence>
<dbReference type="GO" id="GO:0005886">
    <property type="term" value="C:plasma membrane"/>
    <property type="evidence" value="ECO:0007669"/>
    <property type="project" value="TreeGrafter"/>
</dbReference>
<keyword evidence="9" id="KW-1185">Reference proteome</keyword>
<gene>
    <name evidence="8" type="ORF">PCAMFM013_S032g000059</name>
</gene>
<evidence type="ECO:0000313" key="8">
    <source>
        <dbReference type="EMBL" id="CRL29023.1"/>
    </source>
</evidence>
<comment type="subcellular location">
    <subcellularLocation>
        <location evidence="1">Membrane</location>
        <topology evidence="1">Multi-pass membrane protein</topology>
    </subcellularLocation>
</comment>
<feature type="transmembrane region" description="Helical" evidence="6">
    <location>
        <begin position="437"/>
        <end position="458"/>
    </location>
</feature>
<feature type="compositionally biased region" description="Basic and acidic residues" evidence="5">
    <location>
        <begin position="411"/>
        <end position="420"/>
    </location>
</feature>
<evidence type="ECO:0000256" key="6">
    <source>
        <dbReference type="SAM" id="Phobius"/>
    </source>
</evidence>
<dbReference type="GO" id="GO:0004930">
    <property type="term" value="F:G protein-coupled receptor activity"/>
    <property type="evidence" value="ECO:0007669"/>
    <property type="project" value="TreeGrafter"/>
</dbReference>
<dbReference type="Gene3D" id="1.20.1070.10">
    <property type="entry name" value="Rhodopsin 7-helix transmembrane proteins"/>
    <property type="match status" value="1"/>
</dbReference>
<feature type="region of interest" description="Disordered" evidence="5">
    <location>
        <begin position="388"/>
        <end position="424"/>
    </location>
</feature>
<feature type="domain" description="G-protein coupled receptors family 2 profile 2" evidence="7">
    <location>
        <begin position="135"/>
        <end position="321"/>
    </location>
</feature>
<dbReference type="PROSITE" id="PS50261">
    <property type="entry name" value="G_PROTEIN_RECEP_F2_4"/>
    <property type="match status" value="1"/>
</dbReference>
<organism evidence="8 9">
    <name type="scientific">Penicillium camemberti (strain FM 013)</name>
    <dbReference type="NCBI Taxonomy" id="1429867"/>
    <lineage>
        <taxon>Eukaryota</taxon>
        <taxon>Fungi</taxon>
        <taxon>Dikarya</taxon>
        <taxon>Ascomycota</taxon>
        <taxon>Pezizomycotina</taxon>
        <taxon>Eurotiomycetes</taxon>
        <taxon>Eurotiomycetidae</taxon>
        <taxon>Eurotiales</taxon>
        <taxon>Aspergillaceae</taxon>
        <taxon>Penicillium</taxon>
    </lineage>
</organism>
<dbReference type="AlphaFoldDB" id="A0A0G4PSA0"/>
<dbReference type="EMBL" id="HG793165">
    <property type="protein sequence ID" value="CRL29023.1"/>
    <property type="molecule type" value="Genomic_DNA"/>
</dbReference>
<dbReference type="STRING" id="1429867.A0A0G4PSA0"/>
<evidence type="ECO:0000256" key="1">
    <source>
        <dbReference type="ARBA" id="ARBA00004141"/>
    </source>
</evidence>
<keyword evidence="4 6" id="KW-0472">Membrane</keyword>
<evidence type="ECO:0000313" key="9">
    <source>
        <dbReference type="Proteomes" id="UP000053732"/>
    </source>
</evidence>
<sequence length="557" mass="62614">MNSAIHPKLYLLTQRARHVQQTLGPRSNAPVGTTILGNILACYYNSLFVHQPRIFGTSKLIAAALDFIIKGWRSTIIWILDLSQANLALLNHEDPLGSYLPLDITFTRWKPSPLAATRVIDHDTMTLSEQQILAISATERVCSTISLVGTFVIVTTFIWSPTFRKPINRLVFYASWGNIMASIATIISADGIHSGVDSSLCQFQGFLIQWFMPADALWTFAMACNVYLTFFHKYDSEQLRRLEWKYVLYCYGIPFVPAFAYFFIQTQARGRIYGSAILWCWISVQWSFLRIAIFYGPVWLIISATFAIYLRAGSVIYQKRRQLRNLGGIDSDLVPESPFAMLTGIQVTREIACSTPERRSLSESAARGLPCSAFRAYSVTIEGGGAPSTIQGPSSKVGPSPLHQENSSKTVRPDGADSQRRSTSTEASSATWAYTKYAMLFFIALLVTWVPSTINRVYSLARPNDFNFSLNYASSFVLPLQGFWNSLIYVSISWPAFKLLWSDLHSRISSWRISRSVTNIQSFHLRKGSQSSSPALLVKAENEENRRRSWLGLDPSS</sequence>
<feature type="transmembrane region" description="Helical" evidence="6">
    <location>
        <begin position="246"/>
        <end position="264"/>
    </location>
</feature>
<keyword evidence="3 6" id="KW-1133">Transmembrane helix</keyword>
<dbReference type="PANTHER" id="PTHR23112">
    <property type="entry name" value="G PROTEIN-COUPLED RECEPTOR 157-RELATED"/>
    <property type="match status" value="1"/>
</dbReference>
<evidence type="ECO:0000256" key="4">
    <source>
        <dbReference type="ARBA" id="ARBA00023136"/>
    </source>
</evidence>
<keyword evidence="2 6" id="KW-0812">Transmembrane</keyword>
<dbReference type="SUPFAM" id="SSF81321">
    <property type="entry name" value="Family A G protein-coupled receptor-like"/>
    <property type="match status" value="1"/>
</dbReference>
<dbReference type="InterPro" id="IPR017981">
    <property type="entry name" value="GPCR_2-like_7TM"/>
</dbReference>
<name>A0A0G4PSA0_PENC3</name>
<evidence type="ECO:0000259" key="7">
    <source>
        <dbReference type="PROSITE" id="PS50261"/>
    </source>
</evidence>
<dbReference type="Pfam" id="PF05462">
    <property type="entry name" value="Dicty_CAR"/>
    <property type="match status" value="1"/>
</dbReference>
<feature type="transmembrane region" description="Helical" evidence="6">
    <location>
        <begin position="210"/>
        <end position="231"/>
    </location>
</feature>
<dbReference type="Proteomes" id="UP000053732">
    <property type="component" value="Unassembled WGS sequence"/>
</dbReference>
<evidence type="ECO:0000256" key="5">
    <source>
        <dbReference type="SAM" id="MobiDB-lite"/>
    </source>
</evidence>
<dbReference type="GO" id="GO:0007189">
    <property type="term" value="P:adenylate cyclase-activating G protein-coupled receptor signaling pathway"/>
    <property type="evidence" value="ECO:0007669"/>
    <property type="project" value="TreeGrafter"/>
</dbReference>